<keyword evidence="1 2" id="KW-0694">RNA-binding</keyword>
<dbReference type="SMART" id="SM00360">
    <property type="entry name" value="RRM"/>
    <property type="match status" value="1"/>
</dbReference>
<sequence>MSFPPPPGFQQPSSLPPRPPPPTNTSSHYGSSAPNNGRGGNGPRPSYSATAFAPRSVASQQPYRTSSPVVSAAPSTPSGYSTPTTTNHGSYYSQPPPSYQAGASYYGSAQYNSGSYGQSVPHIQNPFAPSGNDGPGGRNFERNDSGLDAETEAQIAQWQSAYAGRDDVSAPGKSAFRRDGTTGTPGVSTSVYTSSGSTPASSTPAPTTGQTEAQKTVSRSGGGQTWSDSTLLEWDPAHFRLFVGNLAGEVTDDSLLKAFSKYTSVQKARVIRDKRSQKSKGYGFVSFSDGDDYFSAAREMQGKYIGSHPILLRRATTEIRPVSNNKNKKNGGKGGGSGGNPGSKVKHDGIKKPGKTKGGLRILG</sequence>
<organism evidence="5 6">
    <name type="scientific">Aspergillus cavernicola</name>
    <dbReference type="NCBI Taxonomy" id="176166"/>
    <lineage>
        <taxon>Eukaryota</taxon>
        <taxon>Fungi</taxon>
        <taxon>Dikarya</taxon>
        <taxon>Ascomycota</taxon>
        <taxon>Pezizomycotina</taxon>
        <taxon>Eurotiomycetes</taxon>
        <taxon>Eurotiomycetidae</taxon>
        <taxon>Eurotiales</taxon>
        <taxon>Aspergillaceae</taxon>
        <taxon>Aspergillus</taxon>
        <taxon>Aspergillus subgen. Nidulantes</taxon>
    </lineage>
</organism>
<dbReference type="InterPro" id="IPR012677">
    <property type="entry name" value="Nucleotide-bd_a/b_plait_sf"/>
</dbReference>
<evidence type="ECO:0000259" key="4">
    <source>
        <dbReference type="PROSITE" id="PS50102"/>
    </source>
</evidence>
<dbReference type="InterPro" id="IPR000504">
    <property type="entry name" value="RRM_dom"/>
</dbReference>
<evidence type="ECO:0000256" key="1">
    <source>
        <dbReference type="ARBA" id="ARBA00022884"/>
    </source>
</evidence>
<evidence type="ECO:0000256" key="3">
    <source>
        <dbReference type="SAM" id="MobiDB-lite"/>
    </source>
</evidence>
<evidence type="ECO:0000313" key="6">
    <source>
        <dbReference type="Proteomes" id="UP001610335"/>
    </source>
</evidence>
<feature type="compositionally biased region" description="Polar residues" evidence="3">
    <location>
        <begin position="107"/>
        <end position="122"/>
    </location>
</feature>
<protein>
    <recommendedName>
        <fullName evidence="4">RRM domain-containing protein</fullName>
    </recommendedName>
</protein>
<reference evidence="5 6" key="1">
    <citation type="submission" date="2024-07" db="EMBL/GenBank/DDBJ databases">
        <title>Section-level genome sequencing and comparative genomics of Aspergillus sections Usti and Cavernicolus.</title>
        <authorList>
            <consortium name="Lawrence Berkeley National Laboratory"/>
            <person name="Nybo J.L."/>
            <person name="Vesth T.C."/>
            <person name="Theobald S."/>
            <person name="Frisvad J.C."/>
            <person name="Larsen T.O."/>
            <person name="Kjaerboelling I."/>
            <person name="Rothschild-Mancinelli K."/>
            <person name="Lyhne E.K."/>
            <person name="Kogle M.E."/>
            <person name="Barry K."/>
            <person name="Clum A."/>
            <person name="Na H."/>
            <person name="Ledsgaard L."/>
            <person name="Lin J."/>
            <person name="Lipzen A."/>
            <person name="Kuo A."/>
            <person name="Riley R."/>
            <person name="Mondo S."/>
            <person name="LaButti K."/>
            <person name="Haridas S."/>
            <person name="Pangalinan J."/>
            <person name="Salamov A.A."/>
            <person name="Simmons B.A."/>
            <person name="Magnuson J.K."/>
            <person name="Chen J."/>
            <person name="Drula E."/>
            <person name="Henrissat B."/>
            <person name="Wiebenga A."/>
            <person name="Lubbers R.J."/>
            <person name="Gomes A.C."/>
            <person name="Makela M.R."/>
            <person name="Stajich J."/>
            <person name="Grigoriev I.V."/>
            <person name="Mortensen U.H."/>
            <person name="De vries R.P."/>
            <person name="Baker S.E."/>
            <person name="Andersen M.R."/>
        </authorList>
    </citation>
    <scope>NUCLEOTIDE SEQUENCE [LARGE SCALE GENOMIC DNA]</scope>
    <source>
        <strain evidence="5 6">CBS 600.67</strain>
    </source>
</reference>
<evidence type="ECO:0000313" key="5">
    <source>
        <dbReference type="EMBL" id="KAL2820998.1"/>
    </source>
</evidence>
<dbReference type="Gene3D" id="3.30.70.330">
    <property type="match status" value="1"/>
</dbReference>
<dbReference type="EMBL" id="JBFXLS010000066">
    <property type="protein sequence ID" value="KAL2820998.1"/>
    <property type="molecule type" value="Genomic_DNA"/>
</dbReference>
<name>A0ABR4HZS7_9EURO</name>
<feature type="domain" description="RRM" evidence="4">
    <location>
        <begin position="239"/>
        <end position="317"/>
    </location>
</feature>
<feature type="compositionally biased region" description="Low complexity" evidence="3">
    <location>
        <begin position="181"/>
        <end position="209"/>
    </location>
</feature>
<dbReference type="PANTHER" id="PTHR47640:SF11">
    <property type="entry name" value="RNA-BINDING PROTEIN 42"/>
    <property type="match status" value="1"/>
</dbReference>
<feature type="region of interest" description="Disordered" evidence="3">
    <location>
        <begin position="1"/>
        <end position="228"/>
    </location>
</feature>
<dbReference type="SUPFAM" id="SSF54928">
    <property type="entry name" value="RNA-binding domain, RBD"/>
    <property type="match status" value="1"/>
</dbReference>
<dbReference type="InterPro" id="IPR035979">
    <property type="entry name" value="RBD_domain_sf"/>
</dbReference>
<dbReference type="InterPro" id="IPR050825">
    <property type="entry name" value="RBM42_RBP45_47-like"/>
</dbReference>
<feature type="region of interest" description="Disordered" evidence="3">
    <location>
        <begin position="315"/>
        <end position="364"/>
    </location>
</feature>
<dbReference type="Proteomes" id="UP001610335">
    <property type="component" value="Unassembled WGS sequence"/>
</dbReference>
<feature type="compositionally biased region" description="Low complexity" evidence="3">
    <location>
        <begin position="24"/>
        <end position="36"/>
    </location>
</feature>
<proteinExistence type="predicted"/>
<evidence type="ECO:0000256" key="2">
    <source>
        <dbReference type="PROSITE-ProRule" id="PRU00176"/>
    </source>
</evidence>
<accession>A0ABR4HZS7</accession>
<dbReference type="PROSITE" id="PS50102">
    <property type="entry name" value="RRM"/>
    <property type="match status" value="1"/>
</dbReference>
<keyword evidence="6" id="KW-1185">Reference proteome</keyword>
<gene>
    <name evidence="5" type="ORF">BDW59DRAFT_112039</name>
</gene>
<feature type="compositionally biased region" description="Pro residues" evidence="3">
    <location>
        <begin position="1"/>
        <end position="23"/>
    </location>
</feature>
<dbReference type="InterPro" id="IPR034215">
    <property type="entry name" value="RBM42_RRM"/>
</dbReference>
<feature type="compositionally biased region" description="Low complexity" evidence="3">
    <location>
        <begin position="65"/>
        <end position="86"/>
    </location>
</feature>
<comment type="caution">
    <text evidence="5">The sequence shown here is derived from an EMBL/GenBank/DDBJ whole genome shotgun (WGS) entry which is preliminary data.</text>
</comment>
<dbReference type="CDD" id="cd12383">
    <property type="entry name" value="RRM_RBM42"/>
    <property type="match status" value="1"/>
</dbReference>
<dbReference type="PANTHER" id="PTHR47640">
    <property type="entry name" value="TRNA SELENOCYSTEINE 1-ASSOCIATED PROTEIN 1-RELATED-RELATED"/>
    <property type="match status" value="1"/>
</dbReference>
<dbReference type="Pfam" id="PF00076">
    <property type="entry name" value="RRM_1"/>
    <property type="match status" value="1"/>
</dbReference>
<feature type="compositionally biased region" description="Polar residues" evidence="3">
    <location>
        <begin position="210"/>
        <end position="228"/>
    </location>
</feature>
<feature type="compositionally biased region" description="Gly residues" evidence="3">
    <location>
        <begin position="332"/>
        <end position="341"/>
    </location>
</feature>